<evidence type="ECO:0000313" key="1">
    <source>
        <dbReference type="EMBL" id="MBK1866409.1"/>
    </source>
</evidence>
<sequence>MTDSPLSRRLFIAKAAPLIAATTMPAVIGQAAPVDPVEHMRAIIRHFDALAPDAGRFMVQIGGTRETVGYAAYANVSSWVTDTRLRGGGYWRDDATELSRRSCS</sequence>
<evidence type="ECO:0000313" key="2">
    <source>
        <dbReference type="Proteomes" id="UP000616151"/>
    </source>
</evidence>
<name>A0ACC5R168_9HYPH</name>
<organism evidence="1 2">
    <name type="scientific">Taklimakanibacter albus</name>
    <dbReference type="NCBI Taxonomy" id="2800327"/>
    <lineage>
        <taxon>Bacteria</taxon>
        <taxon>Pseudomonadati</taxon>
        <taxon>Pseudomonadota</taxon>
        <taxon>Alphaproteobacteria</taxon>
        <taxon>Hyphomicrobiales</taxon>
        <taxon>Aestuariivirgaceae</taxon>
        <taxon>Taklimakanibacter</taxon>
    </lineage>
</organism>
<reference evidence="1" key="1">
    <citation type="submission" date="2021-01" db="EMBL/GenBank/DDBJ databases">
        <authorList>
            <person name="Sun Q."/>
        </authorList>
    </citation>
    <scope>NUCLEOTIDE SEQUENCE</scope>
    <source>
        <strain evidence="1">YIM B02566</strain>
    </source>
</reference>
<protein>
    <submittedName>
        <fullName evidence="1">Uncharacterized protein</fullName>
    </submittedName>
</protein>
<dbReference type="EMBL" id="JAENHL010000006">
    <property type="protein sequence ID" value="MBK1866409.1"/>
    <property type="molecule type" value="Genomic_DNA"/>
</dbReference>
<accession>A0ACC5R168</accession>
<gene>
    <name evidence="1" type="ORF">JHL16_08610</name>
</gene>
<dbReference type="Proteomes" id="UP000616151">
    <property type="component" value="Unassembled WGS sequence"/>
</dbReference>
<keyword evidence="2" id="KW-1185">Reference proteome</keyword>
<comment type="caution">
    <text evidence="1">The sequence shown here is derived from an EMBL/GenBank/DDBJ whole genome shotgun (WGS) entry which is preliminary data.</text>
</comment>
<proteinExistence type="predicted"/>